<keyword evidence="2" id="KW-1185">Reference proteome</keyword>
<dbReference type="RefSeq" id="WP_253758381.1">
    <property type="nucleotide sequence ID" value="NZ_JAMZDZ010000001.1"/>
</dbReference>
<evidence type="ECO:0000313" key="1">
    <source>
        <dbReference type="EMBL" id="MFC4130179.1"/>
    </source>
</evidence>
<name>A0ABV8LIR1_9ACTN</name>
<evidence type="ECO:0000313" key="2">
    <source>
        <dbReference type="Proteomes" id="UP001595816"/>
    </source>
</evidence>
<dbReference type="Proteomes" id="UP001595816">
    <property type="component" value="Unassembled WGS sequence"/>
</dbReference>
<gene>
    <name evidence="1" type="ORF">ACFOZ4_06120</name>
</gene>
<comment type="caution">
    <text evidence="1">The sequence shown here is derived from an EMBL/GenBank/DDBJ whole genome shotgun (WGS) entry which is preliminary data.</text>
</comment>
<reference evidence="2" key="1">
    <citation type="journal article" date="2019" name="Int. J. Syst. Evol. Microbiol.">
        <title>The Global Catalogue of Microorganisms (GCM) 10K type strain sequencing project: providing services to taxonomists for standard genome sequencing and annotation.</title>
        <authorList>
            <consortium name="The Broad Institute Genomics Platform"/>
            <consortium name="The Broad Institute Genome Sequencing Center for Infectious Disease"/>
            <person name="Wu L."/>
            <person name="Ma J."/>
        </authorList>
    </citation>
    <scope>NUCLEOTIDE SEQUENCE [LARGE SCALE GENOMIC DNA]</scope>
    <source>
        <strain evidence="2">CGMCC 4.7289</strain>
    </source>
</reference>
<proteinExistence type="predicted"/>
<evidence type="ECO:0008006" key="3">
    <source>
        <dbReference type="Google" id="ProtNLM"/>
    </source>
</evidence>
<protein>
    <recommendedName>
        <fullName evidence="3">Restriction endonuclease</fullName>
    </recommendedName>
</protein>
<organism evidence="1 2">
    <name type="scientific">Hamadaea flava</name>
    <dbReference type="NCBI Taxonomy" id="1742688"/>
    <lineage>
        <taxon>Bacteria</taxon>
        <taxon>Bacillati</taxon>
        <taxon>Actinomycetota</taxon>
        <taxon>Actinomycetes</taxon>
        <taxon>Micromonosporales</taxon>
        <taxon>Micromonosporaceae</taxon>
        <taxon>Hamadaea</taxon>
    </lineage>
</organism>
<dbReference type="EMBL" id="JBHSAY010000005">
    <property type="protein sequence ID" value="MFC4130179.1"/>
    <property type="molecule type" value="Genomic_DNA"/>
</dbReference>
<accession>A0ABV8LIR1</accession>
<sequence length="318" mass="35991">MGLPSEDQIISALDQTGFLLEQRVAQVFAKKGWAPSVGWPFRDKETGKSREIDVFISNGEFVGDLNLAAFFINTHIIVECKNTQNPFVVVGSKDHGPSLAIDDFCDSEFDPLVMGFEKDPYASTPGKLRFHDIPGWPQKETARGNQLLRMHQQSGTWKADNANVHDSIQYPMAKAIQSVRDEGFDYYASDRWREDDPLSPSFAFVYPIVVTAGPVFTVLVDAQGSTVSQVPWAQVVRQLDDVNLSGTFFFEIVSFTELERYIDFRIEQFLSGLYRRLSENLRFADPDWLLANLGRPHAEAFFEHWRKVVAARRAGTIT</sequence>